<reference evidence="3" key="1">
    <citation type="journal article" date="2019" name="Int. J. Syst. Evol. Microbiol.">
        <title>The Global Catalogue of Microorganisms (GCM) 10K type strain sequencing project: providing services to taxonomists for standard genome sequencing and annotation.</title>
        <authorList>
            <consortium name="The Broad Institute Genomics Platform"/>
            <consortium name="The Broad Institute Genome Sequencing Center for Infectious Disease"/>
            <person name="Wu L."/>
            <person name="Ma J."/>
        </authorList>
    </citation>
    <scope>NUCLEOTIDE SEQUENCE [LARGE SCALE GENOMIC DNA]</scope>
    <source>
        <strain evidence="3">JCM 16259</strain>
    </source>
</reference>
<sequence length="177" mass="19915">MRLETARLTVRPWSHDEADRLLDIQSRLEVVKWLGDGEAVLMKDLDEAHARIERYEERSATPPLGFWAVEVCGTGVVAGSVILLTLPNAEHGEVEVGWHLHPDSWGHGYATEAATAVIQHGFDAGLPEVYAITHTTNERSQAVCRRLGLDDLGVMEKWYDEESRVYRTTPARWAERA</sequence>
<feature type="domain" description="N-acetyltransferase" evidence="1">
    <location>
        <begin position="8"/>
        <end position="172"/>
    </location>
</feature>
<organism evidence="2 3">
    <name type="scientific">Terrabacter carboxydivorans</name>
    <dbReference type="NCBI Taxonomy" id="619730"/>
    <lineage>
        <taxon>Bacteria</taxon>
        <taxon>Bacillati</taxon>
        <taxon>Actinomycetota</taxon>
        <taxon>Actinomycetes</taxon>
        <taxon>Micrococcales</taxon>
        <taxon>Intrasporangiaceae</taxon>
        <taxon>Terrabacter</taxon>
    </lineage>
</organism>
<dbReference type="PANTHER" id="PTHR43792">
    <property type="entry name" value="GNAT FAMILY, PUTATIVE (AFU_ORTHOLOGUE AFUA_3G00765)-RELATED-RELATED"/>
    <property type="match status" value="1"/>
</dbReference>
<dbReference type="InterPro" id="IPR000182">
    <property type="entry name" value="GNAT_dom"/>
</dbReference>
<protein>
    <submittedName>
        <fullName evidence="2">GNAT family N-acetyltransferase</fullName>
    </submittedName>
</protein>
<accession>A0ABN3KUU0</accession>
<evidence type="ECO:0000313" key="2">
    <source>
        <dbReference type="EMBL" id="GAA2472443.1"/>
    </source>
</evidence>
<comment type="caution">
    <text evidence="2">The sequence shown here is derived from an EMBL/GenBank/DDBJ whole genome shotgun (WGS) entry which is preliminary data.</text>
</comment>
<dbReference type="InterPro" id="IPR051531">
    <property type="entry name" value="N-acetyltransferase"/>
</dbReference>
<dbReference type="Proteomes" id="UP001500730">
    <property type="component" value="Unassembled WGS sequence"/>
</dbReference>
<dbReference type="SUPFAM" id="SSF55729">
    <property type="entry name" value="Acyl-CoA N-acyltransferases (Nat)"/>
    <property type="match status" value="1"/>
</dbReference>
<dbReference type="Pfam" id="PF13302">
    <property type="entry name" value="Acetyltransf_3"/>
    <property type="match status" value="1"/>
</dbReference>
<dbReference type="InterPro" id="IPR016181">
    <property type="entry name" value="Acyl_CoA_acyltransferase"/>
</dbReference>
<dbReference type="PANTHER" id="PTHR43792:SF1">
    <property type="entry name" value="N-ACETYLTRANSFERASE DOMAIN-CONTAINING PROTEIN"/>
    <property type="match status" value="1"/>
</dbReference>
<proteinExistence type="predicted"/>
<name>A0ABN3KUU0_9MICO</name>
<dbReference type="RefSeq" id="WP_344253004.1">
    <property type="nucleotide sequence ID" value="NZ_BAAARE010000002.1"/>
</dbReference>
<dbReference type="Gene3D" id="3.40.630.30">
    <property type="match status" value="1"/>
</dbReference>
<dbReference type="PROSITE" id="PS51186">
    <property type="entry name" value="GNAT"/>
    <property type="match status" value="1"/>
</dbReference>
<gene>
    <name evidence="2" type="ORF">GCM10009858_07200</name>
</gene>
<evidence type="ECO:0000259" key="1">
    <source>
        <dbReference type="PROSITE" id="PS51186"/>
    </source>
</evidence>
<evidence type="ECO:0000313" key="3">
    <source>
        <dbReference type="Proteomes" id="UP001500730"/>
    </source>
</evidence>
<dbReference type="EMBL" id="BAAARE010000002">
    <property type="protein sequence ID" value="GAA2472443.1"/>
    <property type="molecule type" value="Genomic_DNA"/>
</dbReference>
<keyword evidence="3" id="KW-1185">Reference proteome</keyword>